<protein>
    <recommendedName>
        <fullName evidence="3">DUF4371 domain-containing protein</fullName>
    </recommendedName>
</protein>
<dbReference type="PANTHER" id="PTHR45913:SF19">
    <property type="entry name" value="LOW QUALITY PROTEIN: ZINC FINGER BED DOMAIN-CONTAINING PROTEIN 5-LIKE"/>
    <property type="match status" value="1"/>
</dbReference>
<dbReference type="InterPro" id="IPR012337">
    <property type="entry name" value="RNaseH-like_sf"/>
</dbReference>
<evidence type="ECO:0000313" key="1">
    <source>
        <dbReference type="Ensembl" id="ENSSAUP00010002458.1"/>
    </source>
</evidence>
<evidence type="ECO:0008006" key="3">
    <source>
        <dbReference type="Google" id="ProtNLM"/>
    </source>
</evidence>
<proteinExistence type="predicted"/>
<reference evidence="1" key="1">
    <citation type="submission" date="2021-04" db="EMBL/GenBank/DDBJ databases">
        <authorList>
            <consortium name="Wellcome Sanger Institute Data Sharing"/>
        </authorList>
    </citation>
    <scope>NUCLEOTIDE SEQUENCE [LARGE SCALE GENOMIC DNA]</scope>
</reference>
<sequence>MFAFSYLFTLFSNRFHWRERVTMDRWLSGVKRKAVNESISTSEEGQNEKTKRKAHRKYSSEYLSLGFTSVRPEDSPLPVCVLCSEVLANEALKPSKLRRHLEAKHGQYSSKPREFFENKLREYQSRRKAIESTYVTGSENAKAVEVSYRVAKLIAQTGKPHTIREELILPAAKEMVGVMVGEKAAKQLDVISLSDNTVKHRIDNMAEDVLKQLVTRVQASRFYALQIDESTDIASLANLMAYVRYEYDGEVHEDFLFCKPLPSQATAETIDTLNEFMVSSEIDWAKCVGLSTDGARATVGRLTGVVKRVKDVAPLVTAVHYSIHREALATKTMPADVKTVLEEAVRTVNFIKSRPLQSRLFAILCAEMGSDHRQLLLHTEVRWLSRGKVLTRLFELRDEVRTFFVDSRFELSARFCDFKWLCRLAYLSDIFSYLNELNLSLQGKTATMFHVYSKIEATIRKLELWDRRVGRNNNESFDNLCDFVTKEKRQVPASVAGAIREHLKTLKMQLREYFPVLSEQHSWIQNPFAPQNEDAIAGLSSREQDSLVELSCDTALKLIFTQKHLAHFWMHVYPEYTDLSNKALMFLMPFTTTYLCETGFSALVALKTKYRNKLDVGPDLRLKLTSIQPDIKTLTAAMQQHHPSH</sequence>
<dbReference type="Ensembl" id="ENSSAUT00010002583.1">
    <property type="protein sequence ID" value="ENSSAUP00010002458.1"/>
    <property type="gene ID" value="ENSSAUG00010001194.1"/>
</dbReference>
<organism evidence="1 2">
    <name type="scientific">Sparus aurata</name>
    <name type="common">Gilthead sea bream</name>
    <dbReference type="NCBI Taxonomy" id="8175"/>
    <lineage>
        <taxon>Eukaryota</taxon>
        <taxon>Metazoa</taxon>
        <taxon>Chordata</taxon>
        <taxon>Craniata</taxon>
        <taxon>Vertebrata</taxon>
        <taxon>Euteleostomi</taxon>
        <taxon>Actinopterygii</taxon>
        <taxon>Neopterygii</taxon>
        <taxon>Teleostei</taxon>
        <taxon>Neoteleostei</taxon>
        <taxon>Acanthomorphata</taxon>
        <taxon>Eupercaria</taxon>
        <taxon>Spariformes</taxon>
        <taxon>Sparidae</taxon>
        <taxon>Sparus</taxon>
    </lineage>
</organism>
<dbReference type="Proteomes" id="UP000472265">
    <property type="component" value="Chromosome 9"/>
</dbReference>
<reference evidence="1" key="3">
    <citation type="submission" date="2025-09" db="UniProtKB">
        <authorList>
            <consortium name="Ensembl"/>
        </authorList>
    </citation>
    <scope>IDENTIFICATION</scope>
</reference>
<dbReference type="SUPFAM" id="SSF53098">
    <property type="entry name" value="Ribonuclease H-like"/>
    <property type="match status" value="1"/>
</dbReference>
<reference evidence="1" key="2">
    <citation type="submission" date="2025-08" db="UniProtKB">
        <authorList>
            <consortium name="Ensembl"/>
        </authorList>
    </citation>
    <scope>IDENTIFICATION</scope>
</reference>
<dbReference type="GeneTree" id="ENSGT00940000160436"/>
<dbReference type="OMA" id="INEMAHY"/>
<keyword evidence="2" id="KW-1185">Reference proteome</keyword>
<evidence type="ECO:0000313" key="2">
    <source>
        <dbReference type="Proteomes" id="UP000472265"/>
    </source>
</evidence>
<dbReference type="InParanoid" id="A0A671TKC8"/>
<name>A0A671TKC8_SPAAU</name>
<dbReference type="PANTHER" id="PTHR45913">
    <property type="entry name" value="EPM2A-INTERACTING PROTEIN 1"/>
    <property type="match status" value="1"/>
</dbReference>
<accession>A0A671TKC8</accession>
<dbReference type="AlphaFoldDB" id="A0A671TKC8"/>